<dbReference type="EMBL" id="OX459125">
    <property type="protein sequence ID" value="CAI9115875.1"/>
    <property type="molecule type" value="Genomic_DNA"/>
</dbReference>
<dbReference type="Pfam" id="PF00450">
    <property type="entry name" value="Peptidase_S10"/>
    <property type="match status" value="1"/>
</dbReference>
<dbReference type="AlphaFoldDB" id="A0AAV1E857"/>
<proteinExistence type="inferred from homology"/>
<dbReference type="GO" id="GO:0004185">
    <property type="term" value="F:serine-type carboxypeptidase activity"/>
    <property type="evidence" value="ECO:0007669"/>
    <property type="project" value="InterPro"/>
</dbReference>
<dbReference type="PANTHER" id="PTHR11802">
    <property type="entry name" value="SERINE PROTEASE FAMILY S10 SERINE CARBOXYPEPTIDASE"/>
    <property type="match status" value="1"/>
</dbReference>
<name>A0AAV1E857_OLDCO</name>
<keyword evidence="3" id="KW-1185">Reference proteome</keyword>
<dbReference type="InterPro" id="IPR001563">
    <property type="entry name" value="Peptidase_S10"/>
</dbReference>
<evidence type="ECO:0000313" key="2">
    <source>
        <dbReference type="EMBL" id="CAI9115875.1"/>
    </source>
</evidence>
<accession>A0AAV1E857</accession>
<dbReference type="Proteomes" id="UP001161247">
    <property type="component" value="Chromosome 8"/>
</dbReference>
<dbReference type="InterPro" id="IPR029058">
    <property type="entry name" value="AB_hydrolase_fold"/>
</dbReference>
<dbReference type="PRINTS" id="PR00724">
    <property type="entry name" value="CRBOXYPTASEC"/>
</dbReference>
<dbReference type="GO" id="GO:0016747">
    <property type="term" value="F:acyltransferase activity, transferring groups other than amino-acyl groups"/>
    <property type="evidence" value="ECO:0007669"/>
    <property type="project" value="TreeGrafter"/>
</dbReference>
<dbReference type="PANTHER" id="PTHR11802:SF29">
    <property type="entry name" value="SERINE CARBOXYPEPTIDASE-LIKE 19"/>
    <property type="match status" value="1"/>
</dbReference>
<dbReference type="SUPFAM" id="SSF53474">
    <property type="entry name" value="alpha/beta-Hydrolases"/>
    <property type="match status" value="1"/>
</dbReference>
<sequence>MILLLWQKIRYISVGESDEVQLFYYFVKSESNAQVDPLILWMTGGPGCSSLTALAFEFGPLHFEKVDNTSSLPRLILNPNSWTQMASFIFLDTPVGTGFSYTNNPDARKSDTMLACNEAHEFFRKFLFDHPEFISNPVYVGGDSFSGLIVPIVAELIAEGIEKGIEPPIDLKGYILGNPVTIPTDNDYEVPYAHGVGLISNELYEVCTHLNCEGNYQDIDPRNVPCLDDMNTFNQASNDFYLLSNLEHGNFLEPLCTFYAPKPRNLISDGSLDEKFLELKRRQRFLASMCRSDGYKLAYSWTNNDIVREVLQVPKGSVGNWQRCNYFGVSLTTTVRDCVPYHANLSRKGYRSLIYSGDHDLIVPHIATQAWIKSLNYSIVDDWRQWLVEGQVAGYTRTYANRMTFATVKGGGHTAPEYRPTECKAMVKRWLSHDPL</sequence>
<dbReference type="Gene3D" id="3.40.50.1820">
    <property type="entry name" value="alpha/beta hydrolase"/>
    <property type="match status" value="1"/>
</dbReference>
<evidence type="ECO:0000256" key="1">
    <source>
        <dbReference type="ARBA" id="ARBA00009431"/>
    </source>
</evidence>
<organism evidence="2 3">
    <name type="scientific">Oldenlandia corymbosa var. corymbosa</name>
    <dbReference type="NCBI Taxonomy" id="529605"/>
    <lineage>
        <taxon>Eukaryota</taxon>
        <taxon>Viridiplantae</taxon>
        <taxon>Streptophyta</taxon>
        <taxon>Embryophyta</taxon>
        <taxon>Tracheophyta</taxon>
        <taxon>Spermatophyta</taxon>
        <taxon>Magnoliopsida</taxon>
        <taxon>eudicotyledons</taxon>
        <taxon>Gunneridae</taxon>
        <taxon>Pentapetalae</taxon>
        <taxon>asterids</taxon>
        <taxon>lamiids</taxon>
        <taxon>Gentianales</taxon>
        <taxon>Rubiaceae</taxon>
        <taxon>Rubioideae</taxon>
        <taxon>Spermacoceae</taxon>
        <taxon>Hedyotis-Oldenlandia complex</taxon>
        <taxon>Oldenlandia</taxon>
    </lineage>
</organism>
<dbReference type="GO" id="GO:0019748">
    <property type="term" value="P:secondary metabolic process"/>
    <property type="evidence" value="ECO:0007669"/>
    <property type="project" value="TreeGrafter"/>
</dbReference>
<gene>
    <name evidence="2" type="ORF">OLC1_LOCUS22311</name>
</gene>
<reference evidence="2" key="1">
    <citation type="submission" date="2023-03" db="EMBL/GenBank/DDBJ databases">
        <authorList>
            <person name="Julca I."/>
        </authorList>
    </citation>
    <scope>NUCLEOTIDE SEQUENCE</scope>
</reference>
<evidence type="ECO:0000313" key="3">
    <source>
        <dbReference type="Proteomes" id="UP001161247"/>
    </source>
</evidence>
<dbReference type="GO" id="GO:0006508">
    <property type="term" value="P:proteolysis"/>
    <property type="evidence" value="ECO:0007669"/>
    <property type="project" value="InterPro"/>
</dbReference>
<protein>
    <submittedName>
        <fullName evidence="2">OLC1v1016886C1</fullName>
    </submittedName>
</protein>
<comment type="similarity">
    <text evidence="1">Belongs to the peptidase S10 family.</text>
</comment>